<organism evidence="1 2">
    <name type="scientific">Daedalea quercina L-15889</name>
    <dbReference type="NCBI Taxonomy" id="1314783"/>
    <lineage>
        <taxon>Eukaryota</taxon>
        <taxon>Fungi</taxon>
        <taxon>Dikarya</taxon>
        <taxon>Basidiomycota</taxon>
        <taxon>Agaricomycotina</taxon>
        <taxon>Agaricomycetes</taxon>
        <taxon>Polyporales</taxon>
        <taxon>Fomitopsis</taxon>
    </lineage>
</organism>
<gene>
    <name evidence="1" type="ORF">DAEQUDRAFT_636269</name>
</gene>
<feature type="non-terminal residue" evidence="1">
    <location>
        <position position="1"/>
    </location>
</feature>
<proteinExistence type="predicted"/>
<keyword evidence="2" id="KW-1185">Reference proteome</keyword>
<dbReference type="AlphaFoldDB" id="A0A165M2U0"/>
<name>A0A165M2U0_9APHY</name>
<accession>A0A165M2U0</accession>
<dbReference type="OrthoDB" id="3260031at2759"/>
<dbReference type="Proteomes" id="UP000076727">
    <property type="component" value="Unassembled WGS sequence"/>
</dbReference>
<reference evidence="1 2" key="1">
    <citation type="journal article" date="2016" name="Mol. Biol. Evol.">
        <title>Comparative Genomics of Early-Diverging Mushroom-Forming Fungi Provides Insights into the Origins of Lignocellulose Decay Capabilities.</title>
        <authorList>
            <person name="Nagy L.G."/>
            <person name="Riley R."/>
            <person name="Tritt A."/>
            <person name="Adam C."/>
            <person name="Daum C."/>
            <person name="Floudas D."/>
            <person name="Sun H."/>
            <person name="Yadav J.S."/>
            <person name="Pangilinan J."/>
            <person name="Larsson K.H."/>
            <person name="Matsuura K."/>
            <person name="Barry K."/>
            <person name="Labutti K."/>
            <person name="Kuo R."/>
            <person name="Ohm R.A."/>
            <person name="Bhattacharya S.S."/>
            <person name="Shirouzu T."/>
            <person name="Yoshinaga Y."/>
            <person name="Martin F.M."/>
            <person name="Grigoriev I.V."/>
            <person name="Hibbett D.S."/>
        </authorList>
    </citation>
    <scope>NUCLEOTIDE SEQUENCE [LARGE SCALE GENOMIC DNA]</scope>
    <source>
        <strain evidence="1 2">L-15889</strain>
    </source>
</reference>
<dbReference type="EMBL" id="KV429111">
    <property type="protein sequence ID" value="KZT65170.1"/>
    <property type="molecule type" value="Genomic_DNA"/>
</dbReference>
<dbReference type="STRING" id="1314783.A0A165M2U0"/>
<protein>
    <submittedName>
        <fullName evidence="1">Uncharacterized protein</fullName>
    </submittedName>
</protein>
<evidence type="ECO:0000313" key="2">
    <source>
        <dbReference type="Proteomes" id="UP000076727"/>
    </source>
</evidence>
<evidence type="ECO:0000313" key="1">
    <source>
        <dbReference type="EMBL" id="KZT65170.1"/>
    </source>
</evidence>
<feature type="non-terminal residue" evidence="1">
    <location>
        <position position="104"/>
    </location>
</feature>
<sequence length="104" mass="12242">YPGADDQHKYSTDDLDKVVQERQRLGLSNALDLAAYYRDFYMVSEYLIAQGSLSTLKQDRRFQQGFPPALWGPIEQRLFMKNPDHSRRKPWTFAQIYIAAQWVL</sequence>